<evidence type="ECO:0000313" key="2">
    <source>
        <dbReference type="EMBL" id="MBY22762.1"/>
    </source>
</evidence>
<accession>A0A2S2P0C2</accession>
<sequence>MQSGHKSNAGLQKPDIKKHQVTSTNLGHVTAMFANLTLTMNAITTEDTLTVYESAVDNPSNPVEDESTENKSAVCEPAIEEPAIDESQVDEADLNEFNIEESDFDESDTEEFDFDESDTEESDFDESDTEVSDLDDLYDFEADYSNINKFDVYENTVENAVADMHNVDEFEHFVNYIDQCNSDKHFIVKMHIKAIYNLKPLEKEPSALQLGRFTEKLVLHVWVLQMQDPLNIDRWNGLLMHIIYSKLDPGTRNLWNKFIWDCKIHGRNVNMTKILDFLRATYREYEINKQPGSLSCINYVYNDLDSKC</sequence>
<protein>
    <submittedName>
        <fullName evidence="2">Uncharacterized protein</fullName>
    </submittedName>
</protein>
<reference evidence="2" key="1">
    <citation type="submission" date="2018-04" db="EMBL/GenBank/DDBJ databases">
        <title>Transcriptome of Schizaphis graminum biotype I.</title>
        <authorList>
            <person name="Scully E.D."/>
            <person name="Geib S.M."/>
            <person name="Palmer N.A."/>
            <person name="Koch K."/>
            <person name="Bradshaw J."/>
            <person name="Heng-Moss T."/>
            <person name="Sarath G."/>
        </authorList>
    </citation>
    <scope>NUCLEOTIDE SEQUENCE</scope>
</reference>
<feature type="region of interest" description="Disordered" evidence="1">
    <location>
        <begin position="99"/>
        <end position="131"/>
    </location>
</feature>
<dbReference type="AlphaFoldDB" id="A0A2S2P0C2"/>
<evidence type="ECO:0000256" key="1">
    <source>
        <dbReference type="SAM" id="MobiDB-lite"/>
    </source>
</evidence>
<name>A0A2S2P0C2_SCHGA</name>
<organism evidence="2">
    <name type="scientific">Schizaphis graminum</name>
    <name type="common">Green bug aphid</name>
    <dbReference type="NCBI Taxonomy" id="13262"/>
    <lineage>
        <taxon>Eukaryota</taxon>
        <taxon>Metazoa</taxon>
        <taxon>Ecdysozoa</taxon>
        <taxon>Arthropoda</taxon>
        <taxon>Hexapoda</taxon>
        <taxon>Insecta</taxon>
        <taxon>Pterygota</taxon>
        <taxon>Neoptera</taxon>
        <taxon>Paraneoptera</taxon>
        <taxon>Hemiptera</taxon>
        <taxon>Sternorrhyncha</taxon>
        <taxon>Aphidomorpha</taxon>
        <taxon>Aphidoidea</taxon>
        <taxon>Aphididae</taxon>
        <taxon>Aphidini</taxon>
        <taxon>Schizaphis</taxon>
    </lineage>
</organism>
<dbReference type="EMBL" id="GGMR01010143">
    <property type="protein sequence ID" value="MBY22762.1"/>
    <property type="molecule type" value="Transcribed_RNA"/>
</dbReference>
<gene>
    <name evidence="2" type="ORF">g.3455</name>
</gene>
<proteinExistence type="predicted"/>